<keyword evidence="4" id="KW-1185">Reference proteome</keyword>
<sequence>MDLKRFSKYGVATMVTAGAGVAAVAIFGGDGEPAVVKAPTALADAASAKSSAPAQAPAAAPQAVAPVNGVPVAPAAKPVPIKKPAKVQKPVVRKASVTPLKRMAPVVTQIHDSAVDKAAKRVAAADAKVKQAKTDLRKARSEAAKARAELAKLTSGTKPPSSKPPKPRVLPRPIAHPGGKVHVSLDSSQVKPGQTRTITQTSADGSATSSVTVSRG</sequence>
<dbReference type="Proteomes" id="UP000199515">
    <property type="component" value="Unassembled WGS sequence"/>
</dbReference>
<keyword evidence="2" id="KW-0812">Transmembrane</keyword>
<proteinExistence type="predicted"/>
<feature type="compositionally biased region" description="Pro residues" evidence="1">
    <location>
        <begin position="161"/>
        <end position="170"/>
    </location>
</feature>
<dbReference type="STRING" id="589385.SAMN05421504_10179"/>
<keyword evidence="2" id="KW-1133">Transmembrane helix</keyword>
<feature type="compositionally biased region" description="Polar residues" evidence="1">
    <location>
        <begin position="185"/>
        <end position="216"/>
    </location>
</feature>
<gene>
    <name evidence="3" type="ORF">SAMN05421504_10179</name>
</gene>
<accession>A0A1H2S1K2</accession>
<dbReference type="RefSeq" id="WP_091285110.1">
    <property type="nucleotide sequence ID" value="NZ_FNON01000001.1"/>
</dbReference>
<protein>
    <submittedName>
        <fullName evidence="3">Uncharacterized protein</fullName>
    </submittedName>
</protein>
<dbReference type="EMBL" id="FNON01000001">
    <property type="protein sequence ID" value="SDW25507.1"/>
    <property type="molecule type" value="Genomic_DNA"/>
</dbReference>
<evidence type="ECO:0000256" key="2">
    <source>
        <dbReference type="SAM" id="Phobius"/>
    </source>
</evidence>
<reference evidence="3 4" key="1">
    <citation type="submission" date="2016-10" db="EMBL/GenBank/DDBJ databases">
        <authorList>
            <person name="de Groot N.N."/>
        </authorList>
    </citation>
    <scope>NUCLEOTIDE SEQUENCE [LARGE SCALE GENOMIC DNA]</scope>
    <source>
        <strain evidence="3 4">CPCC 202699</strain>
    </source>
</reference>
<organism evidence="3 4">
    <name type="scientific">Amycolatopsis xylanica</name>
    <dbReference type="NCBI Taxonomy" id="589385"/>
    <lineage>
        <taxon>Bacteria</taxon>
        <taxon>Bacillati</taxon>
        <taxon>Actinomycetota</taxon>
        <taxon>Actinomycetes</taxon>
        <taxon>Pseudonocardiales</taxon>
        <taxon>Pseudonocardiaceae</taxon>
        <taxon>Amycolatopsis</taxon>
    </lineage>
</organism>
<feature type="region of interest" description="Disordered" evidence="1">
    <location>
        <begin position="135"/>
        <end position="216"/>
    </location>
</feature>
<dbReference type="OrthoDB" id="10005307at2"/>
<name>A0A1H2S1K2_9PSEU</name>
<evidence type="ECO:0000313" key="3">
    <source>
        <dbReference type="EMBL" id="SDW25507.1"/>
    </source>
</evidence>
<dbReference type="AlphaFoldDB" id="A0A1H2S1K2"/>
<feature type="transmembrane region" description="Helical" evidence="2">
    <location>
        <begin position="9"/>
        <end position="29"/>
    </location>
</feature>
<evidence type="ECO:0000256" key="1">
    <source>
        <dbReference type="SAM" id="MobiDB-lite"/>
    </source>
</evidence>
<feature type="compositionally biased region" description="Basic and acidic residues" evidence="1">
    <location>
        <begin position="135"/>
        <end position="150"/>
    </location>
</feature>
<keyword evidence="2" id="KW-0472">Membrane</keyword>
<evidence type="ECO:0000313" key="4">
    <source>
        <dbReference type="Proteomes" id="UP000199515"/>
    </source>
</evidence>